<keyword evidence="7 11" id="KW-0472">Membrane</keyword>
<dbReference type="InterPro" id="IPR013556">
    <property type="entry name" value="Flag_M-ring_C"/>
</dbReference>
<evidence type="ECO:0000256" key="5">
    <source>
        <dbReference type="ARBA" id="ARBA00022692"/>
    </source>
</evidence>
<keyword evidence="4" id="KW-1003">Cell membrane</keyword>
<feature type="compositionally biased region" description="Polar residues" evidence="10">
    <location>
        <begin position="299"/>
        <end position="315"/>
    </location>
</feature>
<comment type="caution">
    <text evidence="14">The sequence shown here is derived from an EMBL/GenBank/DDBJ whole genome shotgun (WGS) entry which is preliminary data.</text>
</comment>
<dbReference type="PIRSF" id="PIRSF004862">
    <property type="entry name" value="FliF"/>
    <property type="match status" value="1"/>
</dbReference>
<evidence type="ECO:0000259" key="13">
    <source>
        <dbReference type="Pfam" id="PF08345"/>
    </source>
</evidence>
<evidence type="ECO:0000313" key="14">
    <source>
        <dbReference type="EMBL" id="MDQ0995669.1"/>
    </source>
</evidence>
<organism evidence="14 15">
    <name type="scientific">Phyllobacterium ifriqiyense</name>
    <dbReference type="NCBI Taxonomy" id="314238"/>
    <lineage>
        <taxon>Bacteria</taxon>
        <taxon>Pseudomonadati</taxon>
        <taxon>Pseudomonadota</taxon>
        <taxon>Alphaproteobacteria</taxon>
        <taxon>Hyphomicrobiales</taxon>
        <taxon>Phyllobacteriaceae</taxon>
        <taxon>Phyllobacterium</taxon>
    </lineage>
</organism>
<dbReference type="InterPro" id="IPR045851">
    <property type="entry name" value="AMP-bd_C_sf"/>
</dbReference>
<comment type="similarity">
    <text evidence="3 9">Belongs to the FliF family.</text>
</comment>
<sequence>MEKNLRQTFEQLGAALKKLGARRLIALGIIGVTLFATILASSFYLNRPQYETLYVGLSRDDVNRMGMALGEAGIPFDVKSDGTSVLVPFGKADQARMYLAEKGLPTSNNAGYELFDNMGSLGLTSFMQEITRVRALEGEISRTIQAIRGIKASRVHIVLPEKGSFRRSDQAPSASVVIRTEGDFAIESAQSIRQLVAAAVPQLTASEVTILDTNGRLLASKDDGTNAGAVMSATLEQNVSSSVDENIRKALAPYLGVGHFQTSVQVALDTDRRQTNETVFDPESRVERSVRVVRESGDSKNSTSDNATGVEQNIPQEEIASRNGDSATEKTDKREELTNYELNSKTVSTTSDSYQIKRLSIAVVVDQARLLATAGETPPPANFVDQQIAKITQLVATAAGLDTKRGDVINVTAVNFLEAADEQLQPASTPISELIFRQTGTLINAAALIAAVGLVLWFGVRPLMREMSNQQNALQLADEPGFAVPGLAPANNLPAVAAANAEQSAPYDDLSELRRRMRVPAQNRLEQMIDMDEERVAAILKQWVHEAA</sequence>
<feature type="domain" description="Flagellar M-ring N-terminal" evidence="12">
    <location>
        <begin position="46"/>
        <end position="219"/>
    </location>
</feature>
<feature type="compositionally biased region" description="Basic and acidic residues" evidence="10">
    <location>
        <begin position="282"/>
        <end position="298"/>
    </location>
</feature>
<name>A0ABU0S4L9_9HYPH</name>
<keyword evidence="8 9" id="KW-0975">Bacterial flagellum</keyword>
<evidence type="ECO:0000256" key="2">
    <source>
        <dbReference type="ARBA" id="ARBA00004651"/>
    </source>
</evidence>
<evidence type="ECO:0000256" key="4">
    <source>
        <dbReference type="ARBA" id="ARBA00022475"/>
    </source>
</evidence>
<dbReference type="RefSeq" id="WP_307277287.1">
    <property type="nucleotide sequence ID" value="NZ_JAUSZT010000002.1"/>
</dbReference>
<accession>A0ABU0S4L9</accession>
<feature type="region of interest" description="Disordered" evidence="10">
    <location>
        <begin position="275"/>
        <end position="334"/>
    </location>
</feature>
<evidence type="ECO:0000256" key="8">
    <source>
        <dbReference type="ARBA" id="ARBA00023143"/>
    </source>
</evidence>
<keyword evidence="14" id="KW-0282">Flagellum</keyword>
<comment type="subcellular location">
    <subcellularLocation>
        <location evidence="1 9">Bacterial flagellum basal body</location>
    </subcellularLocation>
    <subcellularLocation>
        <location evidence="2">Cell membrane</location>
        <topology evidence="2">Multi-pass membrane protein</topology>
    </subcellularLocation>
</comment>
<dbReference type="PRINTS" id="PR01009">
    <property type="entry name" value="FLGMRINGFLIF"/>
</dbReference>
<evidence type="ECO:0000256" key="9">
    <source>
        <dbReference type="PIRNR" id="PIRNR004862"/>
    </source>
</evidence>
<dbReference type="InterPro" id="IPR006182">
    <property type="entry name" value="FliF_N_dom"/>
</dbReference>
<dbReference type="Gene3D" id="3.30.300.30">
    <property type="match status" value="1"/>
</dbReference>
<evidence type="ECO:0000256" key="11">
    <source>
        <dbReference type="SAM" id="Phobius"/>
    </source>
</evidence>
<dbReference type="Pfam" id="PF08345">
    <property type="entry name" value="YscJ_FliF_C"/>
    <property type="match status" value="1"/>
</dbReference>
<protein>
    <recommendedName>
        <fullName evidence="9">Flagellar M-ring protein</fullName>
    </recommendedName>
</protein>
<dbReference type="PANTHER" id="PTHR30046">
    <property type="entry name" value="FLAGELLAR M-RING PROTEIN"/>
    <property type="match status" value="1"/>
</dbReference>
<dbReference type="InterPro" id="IPR000067">
    <property type="entry name" value="FlgMring_FliF"/>
</dbReference>
<dbReference type="PANTHER" id="PTHR30046:SF0">
    <property type="entry name" value="FLAGELLAR M-RING PROTEIN"/>
    <property type="match status" value="1"/>
</dbReference>
<evidence type="ECO:0000256" key="7">
    <source>
        <dbReference type="ARBA" id="ARBA00023136"/>
    </source>
</evidence>
<keyword evidence="5 11" id="KW-0812">Transmembrane</keyword>
<dbReference type="NCBIfam" id="TIGR00206">
    <property type="entry name" value="fliF"/>
    <property type="match status" value="1"/>
</dbReference>
<comment type="function">
    <text evidence="9">The M ring may be actively involved in energy transduction.</text>
</comment>
<feature type="domain" description="Flagellar M-ring C-terminal" evidence="13">
    <location>
        <begin position="251"/>
        <end position="416"/>
    </location>
</feature>
<keyword evidence="6 11" id="KW-1133">Transmembrane helix</keyword>
<dbReference type="Pfam" id="PF01514">
    <property type="entry name" value="YscJ_FliF"/>
    <property type="match status" value="1"/>
</dbReference>
<feature type="transmembrane region" description="Helical" evidence="11">
    <location>
        <begin position="24"/>
        <end position="45"/>
    </location>
</feature>
<keyword evidence="14" id="KW-0969">Cilium</keyword>
<proteinExistence type="inferred from homology"/>
<evidence type="ECO:0000256" key="10">
    <source>
        <dbReference type="SAM" id="MobiDB-lite"/>
    </source>
</evidence>
<dbReference type="InterPro" id="IPR043427">
    <property type="entry name" value="YscJ/FliF"/>
</dbReference>
<keyword evidence="15" id="KW-1185">Reference proteome</keyword>
<evidence type="ECO:0000313" key="15">
    <source>
        <dbReference type="Proteomes" id="UP001237780"/>
    </source>
</evidence>
<evidence type="ECO:0000259" key="12">
    <source>
        <dbReference type="Pfam" id="PF01514"/>
    </source>
</evidence>
<dbReference type="EMBL" id="JAUSZT010000002">
    <property type="protein sequence ID" value="MDQ0995669.1"/>
    <property type="molecule type" value="Genomic_DNA"/>
</dbReference>
<evidence type="ECO:0000256" key="3">
    <source>
        <dbReference type="ARBA" id="ARBA00007971"/>
    </source>
</evidence>
<evidence type="ECO:0000256" key="1">
    <source>
        <dbReference type="ARBA" id="ARBA00004117"/>
    </source>
</evidence>
<feature type="transmembrane region" description="Helical" evidence="11">
    <location>
        <begin position="442"/>
        <end position="460"/>
    </location>
</feature>
<dbReference type="Proteomes" id="UP001237780">
    <property type="component" value="Unassembled WGS sequence"/>
</dbReference>
<gene>
    <name evidence="14" type="ORF">QFZ34_000846</name>
</gene>
<keyword evidence="14" id="KW-0966">Cell projection</keyword>
<evidence type="ECO:0000256" key="6">
    <source>
        <dbReference type="ARBA" id="ARBA00022989"/>
    </source>
</evidence>
<reference evidence="14 15" key="1">
    <citation type="submission" date="2023-07" db="EMBL/GenBank/DDBJ databases">
        <title>Comparative genomics of wheat-associated soil bacteria to identify genetic determinants of phenazine resistance.</title>
        <authorList>
            <person name="Mouncey N."/>
        </authorList>
    </citation>
    <scope>NUCLEOTIDE SEQUENCE [LARGE SCALE GENOMIC DNA]</scope>
    <source>
        <strain evidence="14 15">W4I11</strain>
    </source>
</reference>